<gene>
    <name evidence="3" type="ORF">A2650_03310</name>
</gene>
<reference evidence="3 4" key="1">
    <citation type="journal article" date="2016" name="Nat. Commun.">
        <title>Thousands of microbial genomes shed light on interconnected biogeochemical processes in an aquifer system.</title>
        <authorList>
            <person name="Anantharaman K."/>
            <person name="Brown C.T."/>
            <person name="Hug L.A."/>
            <person name="Sharon I."/>
            <person name="Castelle C.J."/>
            <person name="Probst A.J."/>
            <person name="Thomas B.C."/>
            <person name="Singh A."/>
            <person name="Wilkins M.J."/>
            <person name="Karaoz U."/>
            <person name="Brodie E.L."/>
            <person name="Williams K.H."/>
            <person name="Hubbard S.S."/>
            <person name="Banfield J.F."/>
        </authorList>
    </citation>
    <scope>NUCLEOTIDE SEQUENCE [LARGE SCALE GENOMIC DNA]</scope>
</reference>
<name>A0A1F8EKS0_9BACT</name>
<evidence type="ECO:0000313" key="3">
    <source>
        <dbReference type="EMBL" id="OGN00950.1"/>
    </source>
</evidence>
<keyword evidence="2" id="KW-0472">Membrane</keyword>
<keyword evidence="2" id="KW-0812">Transmembrane</keyword>
<evidence type="ECO:0000313" key="4">
    <source>
        <dbReference type="Proteomes" id="UP000177117"/>
    </source>
</evidence>
<feature type="transmembrane region" description="Helical" evidence="2">
    <location>
        <begin position="45"/>
        <end position="66"/>
    </location>
</feature>
<comment type="caution">
    <text evidence="3">The sequence shown here is derived from an EMBL/GenBank/DDBJ whole genome shotgun (WGS) entry which is preliminary data.</text>
</comment>
<sequence>MPQPTPRQARTRNRPPTRLAYTRHASAGDGDDVIVNPAWNQFKTAMVWIGGIAVLAWIFGGGYLAGRPSMVSQQTQQVVTNHAQVPTATQQTALEQGAVMTTETIKEALTEAGEILSATNVVRGQVKEMAQAELPPTPPSPPPSVEKPNAEPPPAPPTLTDAQQRNEALKQRLRERYDIK</sequence>
<protein>
    <submittedName>
        <fullName evidence="3">Uncharacterized protein</fullName>
    </submittedName>
</protein>
<feature type="compositionally biased region" description="Pro residues" evidence="1">
    <location>
        <begin position="135"/>
        <end position="157"/>
    </location>
</feature>
<accession>A0A1F8EKS0</accession>
<organism evidence="3 4">
    <name type="scientific">Candidatus Yanofskybacteria bacterium RIFCSPHIGHO2_01_FULL_41_53</name>
    <dbReference type="NCBI Taxonomy" id="1802663"/>
    <lineage>
        <taxon>Bacteria</taxon>
        <taxon>Candidatus Yanofskyibacteriota</taxon>
    </lineage>
</organism>
<dbReference type="Proteomes" id="UP000177117">
    <property type="component" value="Unassembled WGS sequence"/>
</dbReference>
<feature type="region of interest" description="Disordered" evidence="1">
    <location>
        <begin position="130"/>
        <end position="166"/>
    </location>
</feature>
<evidence type="ECO:0000256" key="1">
    <source>
        <dbReference type="SAM" id="MobiDB-lite"/>
    </source>
</evidence>
<dbReference type="AlphaFoldDB" id="A0A1F8EKS0"/>
<proteinExistence type="predicted"/>
<evidence type="ECO:0000256" key="2">
    <source>
        <dbReference type="SAM" id="Phobius"/>
    </source>
</evidence>
<dbReference type="EMBL" id="MGJD01000012">
    <property type="protein sequence ID" value="OGN00950.1"/>
    <property type="molecule type" value="Genomic_DNA"/>
</dbReference>
<keyword evidence="2" id="KW-1133">Transmembrane helix</keyword>